<keyword evidence="4" id="KW-1185">Reference proteome</keyword>
<dbReference type="SUPFAM" id="SSF55874">
    <property type="entry name" value="ATPase domain of HSP90 chaperone/DNA topoisomerase II/histidine kinase"/>
    <property type="match status" value="1"/>
</dbReference>
<dbReference type="AlphaFoldDB" id="A0A1I2H5H4"/>
<dbReference type="RefSeq" id="WP_245796131.1">
    <property type="nucleotide sequence ID" value="NZ_FONG01000010.1"/>
</dbReference>
<sequence>MKSLMDGGTSESERPAPAVTVCRPTSAAEARVIASEFAEGLNPPVTARTAQNLLIVVSELVTNAFRHAGALCELRLSAAAHTVRAAVEDPSDTLPQGRAPDWSGAAGGFGWLMIQRLARTLTVVSEPGSGKTIMVTLAR</sequence>
<dbReference type="InterPro" id="IPR050267">
    <property type="entry name" value="Anti-sigma-factor_SerPK"/>
</dbReference>
<dbReference type="InterPro" id="IPR003594">
    <property type="entry name" value="HATPase_dom"/>
</dbReference>
<dbReference type="PANTHER" id="PTHR35526:SF3">
    <property type="entry name" value="ANTI-SIGMA-F FACTOR RSBW"/>
    <property type="match status" value="1"/>
</dbReference>
<keyword evidence="3" id="KW-0808">Transferase</keyword>
<dbReference type="Proteomes" id="UP000199323">
    <property type="component" value="Unassembled WGS sequence"/>
</dbReference>
<keyword evidence="1" id="KW-0723">Serine/threonine-protein kinase</keyword>
<dbReference type="PANTHER" id="PTHR35526">
    <property type="entry name" value="ANTI-SIGMA-F FACTOR RSBW-RELATED"/>
    <property type="match status" value="1"/>
</dbReference>
<dbReference type="CDD" id="cd16936">
    <property type="entry name" value="HATPase_RsbW-like"/>
    <property type="match status" value="1"/>
</dbReference>
<evidence type="ECO:0000256" key="1">
    <source>
        <dbReference type="ARBA" id="ARBA00022527"/>
    </source>
</evidence>
<dbReference type="InterPro" id="IPR036890">
    <property type="entry name" value="HATPase_C_sf"/>
</dbReference>
<proteinExistence type="predicted"/>
<keyword evidence="3" id="KW-0418">Kinase</keyword>
<dbReference type="EMBL" id="FONG01000010">
    <property type="protein sequence ID" value="SFF24237.1"/>
    <property type="molecule type" value="Genomic_DNA"/>
</dbReference>
<dbReference type="Gene3D" id="3.30.565.10">
    <property type="entry name" value="Histidine kinase-like ATPase, C-terminal domain"/>
    <property type="match status" value="1"/>
</dbReference>
<feature type="domain" description="Histidine kinase/HSP90-like ATPase" evidence="2">
    <location>
        <begin position="23"/>
        <end position="134"/>
    </location>
</feature>
<evidence type="ECO:0000313" key="4">
    <source>
        <dbReference type="Proteomes" id="UP000199323"/>
    </source>
</evidence>
<organism evidence="3 4">
    <name type="scientific">Actinacidiphila alni</name>
    <dbReference type="NCBI Taxonomy" id="380248"/>
    <lineage>
        <taxon>Bacteria</taxon>
        <taxon>Bacillati</taxon>
        <taxon>Actinomycetota</taxon>
        <taxon>Actinomycetes</taxon>
        <taxon>Kitasatosporales</taxon>
        <taxon>Streptomycetaceae</taxon>
        <taxon>Actinacidiphila</taxon>
    </lineage>
</organism>
<reference evidence="3 4" key="1">
    <citation type="submission" date="2016-10" db="EMBL/GenBank/DDBJ databases">
        <authorList>
            <person name="de Groot N.N."/>
        </authorList>
    </citation>
    <scope>NUCLEOTIDE SEQUENCE [LARGE SCALE GENOMIC DNA]</scope>
    <source>
        <strain evidence="3 4">CGMCC 4.3510</strain>
    </source>
</reference>
<protein>
    <submittedName>
        <fullName evidence="3">Histidine kinase-like ATPase domain-containing protein</fullName>
    </submittedName>
</protein>
<accession>A0A1I2H5H4</accession>
<gene>
    <name evidence="3" type="ORF">SAMN05216251_11059</name>
</gene>
<evidence type="ECO:0000259" key="2">
    <source>
        <dbReference type="Pfam" id="PF13581"/>
    </source>
</evidence>
<evidence type="ECO:0000313" key="3">
    <source>
        <dbReference type="EMBL" id="SFF24237.1"/>
    </source>
</evidence>
<dbReference type="STRING" id="380248.SAMN05216251_11059"/>
<name>A0A1I2H5H4_9ACTN</name>
<dbReference type="Pfam" id="PF13581">
    <property type="entry name" value="HATPase_c_2"/>
    <property type="match status" value="1"/>
</dbReference>
<dbReference type="GO" id="GO:0004674">
    <property type="term" value="F:protein serine/threonine kinase activity"/>
    <property type="evidence" value="ECO:0007669"/>
    <property type="project" value="UniProtKB-KW"/>
</dbReference>